<keyword evidence="8 16" id="KW-0418">Kinase</keyword>
<dbReference type="GO" id="GO:0004674">
    <property type="term" value="F:protein serine/threonine kinase activity"/>
    <property type="evidence" value="ECO:0007669"/>
    <property type="project" value="UniProtKB-KW"/>
</dbReference>
<evidence type="ECO:0000256" key="12">
    <source>
        <dbReference type="ARBA" id="ARBA00061588"/>
    </source>
</evidence>
<keyword evidence="17" id="KW-1185">Reference proteome</keyword>
<feature type="region of interest" description="Disordered" evidence="14">
    <location>
        <begin position="467"/>
        <end position="502"/>
    </location>
</feature>
<evidence type="ECO:0000256" key="10">
    <source>
        <dbReference type="ARBA" id="ARBA00047899"/>
    </source>
</evidence>
<evidence type="ECO:0000313" key="17">
    <source>
        <dbReference type="Proteomes" id="UP000546235"/>
    </source>
</evidence>
<comment type="catalytic activity">
    <reaction evidence="11">
        <text>L-seryl-[protein] + ATP = O-phospho-L-seryl-[protein] + ADP + H(+)</text>
        <dbReference type="Rhea" id="RHEA:17989"/>
        <dbReference type="Rhea" id="RHEA-COMP:9863"/>
        <dbReference type="Rhea" id="RHEA-COMP:11604"/>
        <dbReference type="ChEBI" id="CHEBI:15378"/>
        <dbReference type="ChEBI" id="CHEBI:29999"/>
        <dbReference type="ChEBI" id="CHEBI:30616"/>
        <dbReference type="ChEBI" id="CHEBI:83421"/>
        <dbReference type="ChEBI" id="CHEBI:456216"/>
        <dbReference type="EC" id="2.7.11.1"/>
    </reaction>
</comment>
<feature type="region of interest" description="Disordered" evidence="14">
    <location>
        <begin position="1212"/>
        <end position="1350"/>
    </location>
</feature>
<dbReference type="SUPFAM" id="SSF56112">
    <property type="entry name" value="Protein kinase-like (PK-like)"/>
    <property type="match status" value="1"/>
</dbReference>
<evidence type="ECO:0000256" key="5">
    <source>
        <dbReference type="ARBA" id="ARBA00022553"/>
    </source>
</evidence>
<keyword evidence="6" id="KW-0808">Transferase</keyword>
<dbReference type="PANTHER" id="PTHR11909">
    <property type="entry name" value="CASEIN KINASE-RELATED"/>
    <property type="match status" value="1"/>
</dbReference>
<dbReference type="Proteomes" id="UP000546235">
    <property type="component" value="Unassembled WGS sequence"/>
</dbReference>
<comment type="caution">
    <text evidence="16">The sequence shown here is derived from an EMBL/GenBank/DDBJ whole genome shotgun (WGS) entry which is preliminary data.</text>
</comment>
<keyword evidence="4" id="KW-0723">Serine/threonine-protein kinase</keyword>
<dbReference type="GO" id="GO:0005737">
    <property type="term" value="C:cytoplasm"/>
    <property type="evidence" value="ECO:0007669"/>
    <property type="project" value="UniProtKB-SubCell"/>
</dbReference>
<comment type="catalytic activity">
    <reaction evidence="10">
        <text>L-threonyl-[protein] + ATP = O-phospho-L-threonyl-[protein] + ADP + H(+)</text>
        <dbReference type="Rhea" id="RHEA:46608"/>
        <dbReference type="Rhea" id="RHEA-COMP:11060"/>
        <dbReference type="Rhea" id="RHEA-COMP:11605"/>
        <dbReference type="ChEBI" id="CHEBI:15378"/>
        <dbReference type="ChEBI" id="CHEBI:30013"/>
        <dbReference type="ChEBI" id="CHEBI:30616"/>
        <dbReference type="ChEBI" id="CHEBI:61977"/>
        <dbReference type="ChEBI" id="CHEBI:456216"/>
        <dbReference type="EC" id="2.7.11.1"/>
    </reaction>
</comment>
<sequence length="1350" mass="149356">QINGSFKLGATKILSGWQMQCLAAVIKDEPNMSGGGEQVDILPANYVVKDRWKVLKKIGGGGFGEIYEAMDLLTRENVALKVESAQQPKQVLKMEVAVLKKLQGKDHVCRFIGCGRNEKFNYVVMQLQGRNLADLRRSQPRGTFTLSTTLRLGKQILESIEAIHSVGFLHRDIKPSNFAMGRLPSTYRKCYMLDFGLARQYTNTTGEVRPPRNVAGFRGTVRYASVNAHKNREMGRHDDLWSLFYMLVEFAVGQLPWRKIKDKEQVGMIKEKYEHRMLLKHMPSEFHLFLDHIASLDYFTKPDYQLIMSVFENSMKERGITENEAFDWEKAGTDILLSTSTSTPPQQNTRQTAAMFGVVNVTPVPGDLLRENTEDVLQGEHLSDQENAPPILSGRPAEGLVQAPNTAFNEAEVWEETDVNRNKLRISISKTQCMVEEEQRNGVCPSSPVRVPPESPTAQVRSLRYRRVNSPESERISTADGKADLHERRSRMDLPGSPSRLVCSSQPAQMLSIDTGQADRQASGRMDVSASVEHEALSNAFRSVPLAEEEDFDSKEWVIIDKETELKDFHPGAEPSTSGTTDEEPEELRPIEDGEERKRLGADAAVRPKTHDGRSRGMQPVTEEDSSHRHEGPSQTVSDSKHEQQMGSPAHSPLHSAPAFRQRRRESEPTGPQRQAYMLKSFEMNGLPRAVPLSLPYQDFRKDMSDYWEKPKVSQRIKKVGFSNVVLTAPCKPLEPYLEINGKEEEEEEDEEEDNEEEEEEEAEEEGDEIDMHSGSSSDLSQKSTERSQECAPSTLLADDQKGSKGRTSTADGDLELEEGSKTLVLFSPGDLKKSPVTTDLAPEVDLGTLAALTPQSERPQPMGSQLDVSEPGTLSSVLKSEPKPPVTVATASSPFTKVERTFVHIAEKTHLNVMSSSGELMRHEEYCPPGQFEEVIIEEELEDNPVQIENGSIHSGLEGAETESSVLSANHIETTSETVGEQLALPNGEAKPLKDKPEFSDKVSLLLDFDEPGKVVTRDPDLEKSALVAEHLKRAETLFDTQQKGPRRPLGSRYRSRIPILFSEEDTGSDLSTSLSAKERLYKRAKQPDLARLVMEKRQNRLLRLASGASSSASSSDERRRASETLSATGSEEDTHDSDDSVPRKAGKEKAALLGKEDRPISTKSRIPRPITPVKTLLEAAKSESSTAVAMAVLCSAPQDVAVAYRLQAQRPAGSVPNERRTTQSRLPPSPSSTSLPPRSSSWRSSCGSPLRAPQSPVLPSRNPAASPRSLLPPQRENPSPCQQHKPGTALQRVSLSPRPQRAAQALGLTGDSLLSPSVAKKQQRAKTQTQSPATKGKQVSLESKAAAR</sequence>
<dbReference type="GO" id="GO:0015630">
    <property type="term" value="C:microtubule cytoskeleton"/>
    <property type="evidence" value="ECO:0007669"/>
    <property type="project" value="UniProtKB-ARBA"/>
</dbReference>
<feature type="compositionally biased region" description="Polar residues" evidence="14">
    <location>
        <begin position="774"/>
        <end position="783"/>
    </location>
</feature>
<dbReference type="InterPro" id="IPR017441">
    <property type="entry name" value="Protein_kinase_ATP_BS"/>
</dbReference>
<feature type="non-terminal residue" evidence="16">
    <location>
        <position position="1350"/>
    </location>
</feature>
<feature type="region of interest" description="Disordered" evidence="14">
    <location>
        <begin position="1106"/>
        <end position="1169"/>
    </location>
</feature>
<dbReference type="FunFam" id="3.30.200.20:FF:000358">
    <property type="entry name" value="Tau tubulin kinase 2b"/>
    <property type="match status" value="1"/>
</dbReference>
<feature type="binding site" evidence="13">
    <location>
        <position position="81"/>
    </location>
    <ligand>
        <name>ATP</name>
        <dbReference type="ChEBI" id="CHEBI:30616"/>
    </ligand>
</feature>
<evidence type="ECO:0000256" key="13">
    <source>
        <dbReference type="PROSITE-ProRule" id="PRU10141"/>
    </source>
</evidence>
<evidence type="ECO:0000313" key="16">
    <source>
        <dbReference type="EMBL" id="NWX01511.1"/>
    </source>
</evidence>
<evidence type="ECO:0000256" key="7">
    <source>
        <dbReference type="ARBA" id="ARBA00022741"/>
    </source>
</evidence>
<dbReference type="Pfam" id="PF00069">
    <property type="entry name" value="Pkinase"/>
    <property type="match status" value="1"/>
</dbReference>
<dbReference type="InterPro" id="IPR011009">
    <property type="entry name" value="Kinase-like_dom_sf"/>
</dbReference>
<evidence type="ECO:0000256" key="3">
    <source>
        <dbReference type="ARBA" id="ARBA00022490"/>
    </source>
</evidence>
<dbReference type="Gene3D" id="1.10.510.10">
    <property type="entry name" value="Transferase(Phosphotransferase) domain 1"/>
    <property type="match status" value="1"/>
</dbReference>
<proteinExistence type="inferred from homology"/>
<evidence type="ECO:0000259" key="15">
    <source>
        <dbReference type="PROSITE" id="PS50011"/>
    </source>
</evidence>
<dbReference type="GO" id="GO:0005524">
    <property type="term" value="F:ATP binding"/>
    <property type="evidence" value="ECO:0007669"/>
    <property type="project" value="UniProtKB-UniRule"/>
</dbReference>
<evidence type="ECO:0000256" key="1">
    <source>
        <dbReference type="ARBA" id="ARBA00004496"/>
    </source>
</evidence>
<keyword evidence="9 13" id="KW-0067">ATP-binding</keyword>
<dbReference type="InterPro" id="IPR050235">
    <property type="entry name" value="CK1_Ser-Thr_kinase"/>
</dbReference>
<dbReference type="SMART" id="SM00220">
    <property type="entry name" value="S_TKc"/>
    <property type="match status" value="1"/>
</dbReference>
<feature type="compositionally biased region" description="Basic and acidic residues" evidence="14">
    <location>
        <begin position="1139"/>
        <end position="1162"/>
    </location>
</feature>
<dbReference type="FunFam" id="1.10.510.10:FF:000167">
    <property type="entry name" value="Tau tubulin kinase 1"/>
    <property type="match status" value="1"/>
</dbReference>
<feature type="region of interest" description="Disordered" evidence="14">
    <location>
        <begin position="564"/>
        <end position="678"/>
    </location>
</feature>
<evidence type="ECO:0000256" key="6">
    <source>
        <dbReference type="ARBA" id="ARBA00022679"/>
    </source>
</evidence>
<feature type="compositionally biased region" description="Acidic residues" evidence="14">
    <location>
        <begin position="744"/>
        <end position="769"/>
    </location>
</feature>
<gene>
    <name evidence="16" type="primary">Ttbk1</name>
    <name evidence="16" type="ORF">CALNIC_R07316</name>
</gene>
<dbReference type="EMBL" id="VZSB01001215">
    <property type="protein sequence ID" value="NWX01511.1"/>
    <property type="molecule type" value="Genomic_DNA"/>
</dbReference>
<evidence type="ECO:0000256" key="2">
    <source>
        <dbReference type="ARBA" id="ARBA00012513"/>
    </source>
</evidence>
<dbReference type="PROSITE" id="PS00107">
    <property type="entry name" value="PROTEIN_KINASE_ATP"/>
    <property type="match status" value="1"/>
</dbReference>
<feature type="compositionally biased region" description="Basic and acidic residues" evidence="14">
    <location>
        <begin position="587"/>
        <end position="601"/>
    </location>
</feature>
<organism evidence="16 17">
    <name type="scientific">Caloenas nicobarica</name>
    <name type="common">Nicobar pigeon</name>
    <dbReference type="NCBI Taxonomy" id="187106"/>
    <lineage>
        <taxon>Eukaryota</taxon>
        <taxon>Metazoa</taxon>
        <taxon>Chordata</taxon>
        <taxon>Craniata</taxon>
        <taxon>Vertebrata</taxon>
        <taxon>Euteleostomi</taxon>
        <taxon>Archelosauria</taxon>
        <taxon>Archosauria</taxon>
        <taxon>Dinosauria</taxon>
        <taxon>Saurischia</taxon>
        <taxon>Theropoda</taxon>
        <taxon>Coelurosauria</taxon>
        <taxon>Aves</taxon>
        <taxon>Neognathae</taxon>
        <taxon>Neoaves</taxon>
        <taxon>Columbimorphae</taxon>
        <taxon>Columbiformes</taxon>
        <taxon>Columbidae</taxon>
        <taxon>Caloenas</taxon>
    </lineage>
</organism>
<comment type="similarity">
    <text evidence="12">Belongs to the protein kinase superfamily. CK1 Ser/Thr protein kinase family.</text>
</comment>
<keyword evidence="3" id="KW-0963">Cytoplasm</keyword>
<feature type="non-terminal residue" evidence="16">
    <location>
        <position position="1"/>
    </location>
</feature>
<evidence type="ECO:0000256" key="4">
    <source>
        <dbReference type="ARBA" id="ARBA00022527"/>
    </source>
</evidence>
<dbReference type="EC" id="2.7.11.1" evidence="2"/>
<keyword evidence="5" id="KW-0597">Phosphoprotein</keyword>
<feature type="compositionally biased region" description="Basic and acidic residues" evidence="14">
    <location>
        <begin position="472"/>
        <end position="492"/>
    </location>
</feature>
<feature type="domain" description="Protein kinase" evidence="15">
    <location>
        <begin position="52"/>
        <end position="315"/>
    </location>
</feature>
<dbReference type="InterPro" id="IPR000719">
    <property type="entry name" value="Prot_kinase_dom"/>
</dbReference>
<feature type="compositionally biased region" description="Low complexity" evidence="14">
    <location>
        <begin position="1225"/>
        <end position="1253"/>
    </location>
</feature>
<feature type="compositionally biased region" description="Low complexity" evidence="14">
    <location>
        <begin position="1106"/>
        <end position="1116"/>
    </location>
</feature>
<name>A0A7K6ST39_CALNI</name>
<protein>
    <recommendedName>
        <fullName evidence="2">non-specific serine/threonine protein kinase</fullName>
        <ecNumber evidence="2">2.7.11.1</ecNumber>
    </recommendedName>
</protein>
<feature type="region of interest" description="Disordered" evidence="14">
    <location>
        <begin position="731"/>
        <end position="822"/>
    </location>
</feature>
<evidence type="ECO:0000256" key="8">
    <source>
        <dbReference type="ARBA" id="ARBA00022777"/>
    </source>
</evidence>
<evidence type="ECO:0000256" key="11">
    <source>
        <dbReference type="ARBA" id="ARBA00048679"/>
    </source>
</evidence>
<keyword evidence="7 13" id="KW-0547">Nucleotide-binding</keyword>
<evidence type="ECO:0000256" key="14">
    <source>
        <dbReference type="SAM" id="MobiDB-lite"/>
    </source>
</evidence>
<dbReference type="PROSITE" id="PS50011">
    <property type="entry name" value="PROTEIN_KINASE_DOM"/>
    <property type="match status" value="1"/>
</dbReference>
<accession>A0A7K6ST39</accession>
<evidence type="ECO:0000256" key="9">
    <source>
        <dbReference type="ARBA" id="ARBA00022840"/>
    </source>
</evidence>
<comment type="subcellular location">
    <subcellularLocation>
        <location evidence="1">Cytoplasm</location>
    </subcellularLocation>
</comment>
<reference evidence="16 17" key="1">
    <citation type="submission" date="2019-09" db="EMBL/GenBank/DDBJ databases">
        <title>Bird 10,000 Genomes (B10K) Project - Family phase.</title>
        <authorList>
            <person name="Zhang G."/>
        </authorList>
    </citation>
    <scope>NUCLEOTIDE SEQUENCE [LARGE SCALE GENOMIC DNA]</scope>
    <source>
        <strain evidence="16">OUT-0007</strain>
        <tissue evidence="16">Blood</tissue>
    </source>
</reference>